<sequence>MCARAAVLSSNPGQHHLCPLRPLLLFPLILSRLHAPRLPPLPHIRGRCLTTVRVDIVLVVSPDEHNGGHLNQFDIHCPNIHLASATLPARLFCADVGDKDDLGDPDPHATTTIPLADDSGQSADTLADIFTGLIITDDGPSIHGQQHSKLFSTRDDFQASRPQVPIAFQPPSPADALGRIQSVARQVRTAPATKQERRTATLMEIRERVRRARDALDIAEIIYATNSDQASARRALDVAAETVVAAGRLLNSVKPDNKDANLAKLWEEVQAEARLLDQLVDCVGAVVPSTVEMDSDVPVEYNTDHHFEDPIRDLDTVAQIMILLAVICNVVMGLATDACNFLVDTVALIIDLTMSLSIPADAGYTAEQIHVRSQLPSTLESALKTFKLEPKTRIFATCPSCHYTHDAKSGCTMWGAIT</sequence>
<keyword evidence="2" id="KW-1185">Reference proteome</keyword>
<reference evidence="1" key="1">
    <citation type="submission" date="2023-03" db="EMBL/GenBank/DDBJ databases">
        <title>Massive genome expansion in bonnet fungi (Mycena s.s.) driven by repeated elements and novel gene families across ecological guilds.</title>
        <authorList>
            <consortium name="Lawrence Berkeley National Laboratory"/>
            <person name="Harder C.B."/>
            <person name="Miyauchi S."/>
            <person name="Viragh M."/>
            <person name="Kuo A."/>
            <person name="Thoen E."/>
            <person name="Andreopoulos B."/>
            <person name="Lu D."/>
            <person name="Skrede I."/>
            <person name="Drula E."/>
            <person name="Henrissat B."/>
            <person name="Morin E."/>
            <person name="Kohler A."/>
            <person name="Barry K."/>
            <person name="LaButti K."/>
            <person name="Morin E."/>
            <person name="Salamov A."/>
            <person name="Lipzen A."/>
            <person name="Mereny Z."/>
            <person name="Hegedus B."/>
            <person name="Baldrian P."/>
            <person name="Stursova M."/>
            <person name="Weitz H."/>
            <person name="Taylor A."/>
            <person name="Grigoriev I.V."/>
            <person name="Nagy L.G."/>
            <person name="Martin F."/>
            <person name="Kauserud H."/>
        </authorList>
    </citation>
    <scope>NUCLEOTIDE SEQUENCE</scope>
    <source>
        <strain evidence="1">9284</strain>
    </source>
</reference>
<gene>
    <name evidence="1" type="ORF">FB45DRAFT_866068</name>
</gene>
<comment type="caution">
    <text evidence="1">The sequence shown here is derived from an EMBL/GenBank/DDBJ whole genome shotgun (WGS) entry which is preliminary data.</text>
</comment>
<evidence type="ECO:0000313" key="2">
    <source>
        <dbReference type="Proteomes" id="UP001221142"/>
    </source>
</evidence>
<dbReference type="AlphaFoldDB" id="A0AAD7BW76"/>
<dbReference type="EMBL" id="JARKIF010000008">
    <property type="protein sequence ID" value="KAJ7632349.1"/>
    <property type="molecule type" value="Genomic_DNA"/>
</dbReference>
<protein>
    <submittedName>
        <fullName evidence="1">Uncharacterized protein</fullName>
    </submittedName>
</protein>
<dbReference type="Proteomes" id="UP001221142">
    <property type="component" value="Unassembled WGS sequence"/>
</dbReference>
<organism evidence="1 2">
    <name type="scientific">Roridomyces roridus</name>
    <dbReference type="NCBI Taxonomy" id="1738132"/>
    <lineage>
        <taxon>Eukaryota</taxon>
        <taxon>Fungi</taxon>
        <taxon>Dikarya</taxon>
        <taxon>Basidiomycota</taxon>
        <taxon>Agaricomycotina</taxon>
        <taxon>Agaricomycetes</taxon>
        <taxon>Agaricomycetidae</taxon>
        <taxon>Agaricales</taxon>
        <taxon>Marasmiineae</taxon>
        <taxon>Mycenaceae</taxon>
        <taxon>Roridomyces</taxon>
    </lineage>
</organism>
<accession>A0AAD7BW76</accession>
<name>A0AAD7BW76_9AGAR</name>
<evidence type="ECO:0000313" key="1">
    <source>
        <dbReference type="EMBL" id="KAJ7632349.1"/>
    </source>
</evidence>
<proteinExistence type="predicted"/>